<dbReference type="SUPFAM" id="SSF51430">
    <property type="entry name" value="NAD(P)-linked oxidoreductase"/>
    <property type="match status" value="1"/>
</dbReference>
<name>A0A9D2M0F8_9FIRM</name>
<organism evidence="2 3">
    <name type="scientific">Candidatus Ruthenibacterium avium</name>
    <dbReference type="NCBI Taxonomy" id="2838751"/>
    <lineage>
        <taxon>Bacteria</taxon>
        <taxon>Bacillati</taxon>
        <taxon>Bacillota</taxon>
        <taxon>Clostridia</taxon>
        <taxon>Eubacteriales</taxon>
        <taxon>Oscillospiraceae</taxon>
        <taxon>Ruthenibacterium</taxon>
    </lineage>
</organism>
<dbReference type="CDD" id="cd19092">
    <property type="entry name" value="AKR_BsYcsN_EcYdhF-like"/>
    <property type="match status" value="1"/>
</dbReference>
<dbReference type="InterPro" id="IPR036812">
    <property type="entry name" value="NAD(P)_OxRdtase_dom_sf"/>
</dbReference>
<dbReference type="InterPro" id="IPR023210">
    <property type="entry name" value="NADP_OxRdtase_dom"/>
</dbReference>
<accession>A0A9D2M0F8</accession>
<dbReference type="PANTHER" id="PTHR43364:SF1">
    <property type="entry name" value="OXIDOREDUCTASE YDHF"/>
    <property type="match status" value="1"/>
</dbReference>
<dbReference type="PROSITE" id="PS51257">
    <property type="entry name" value="PROKAR_LIPOPROTEIN"/>
    <property type="match status" value="1"/>
</dbReference>
<protein>
    <submittedName>
        <fullName evidence="2">Aldo/keto reductase</fullName>
    </submittedName>
</protein>
<dbReference type="Gene3D" id="3.20.20.100">
    <property type="entry name" value="NADP-dependent oxidoreductase domain"/>
    <property type="match status" value="1"/>
</dbReference>
<evidence type="ECO:0000313" key="3">
    <source>
        <dbReference type="Proteomes" id="UP000824209"/>
    </source>
</evidence>
<reference evidence="2" key="2">
    <citation type="submission" date="2021-04" db="EMBL/GenBank/DDBJ databases">
        <authorList>
            <person name="Gilroy R."/>
        </authorList>
    </citation>
    <scope>NUCLEOTIDE SEQUENCE</scope>
    <source>
        <strain evidence="2">ChiBcec8-14828</strain>
    </source>
</reference>
<dbReference type="EMBL" id="DWYA01000024">
    <property type="protein sequence ID" value="HJB39180.1"/>
    <property type="molecule type" value="Genomic_DNA"/>
</dbReference>
<sequence>MKKMTLGTTGMQVPVIAVGCMRIGGMEPKERATFLAGCLENGLNFFDHADIYGKGECERLFAAAQKEIGAKREDMILQSKCGIRPGRYDFSKDYILSSVDGILKRLETDYLDVLLLHRPDALAEPEEVAEAFEMLHQSGKVRHFGVSNHRPYQIALLQKYVKQPLCVNQMQFSIPFSTMVAAGVEANMLTEGAVDRDGGVLDYCRLHDITIQAWSPFQYGFFEGVFVGNNEKYPKLNDELNALAEQYGTTPTAIAAAWVLRHPAHIQLVAGTTSRARMREIIRGSEITLTREEWYRLYLAAGHILP</sequence>
<dbReference type="PRINTS" id="PR00069">
    <property type="entry name" value="ALDKETRDTASE"/>
</dbReference>
<comment type="caution">
    <text evidence="2">The sequence shown here is derived from an EMBL/GenBank/DDBJ whole genome shotgun (WGS) entry which is preliminary data.</text>
</comment>
<dbReference type="GO" id="GO:0016491">
    <property type="term" value="F:oxidoreductase activity"/>
    <property type="evidence" value="ECO:0007669"/>
    <property type="project" value="InterPro"/>
</dbReference>
<dbReference type="GO" id="GO:0005829">
    <property type="term" value="C:cytosol"/>
    <property type="evidence" value="ECO:0007669"/>
    <property type="project" value="TreeGrafter"/>
</dbReference>
<dbReference type="Proteomes" id="UP000824209">
    <property type="component" value="Unassembled WGS sequence"/>
</dbReference>
<reference evidence="2" key="1">
    <citation type="journal article" date="2021" name="PeerJ">
        <title>Extensive microbial diversity within the chicken gut microbiome revealed by metagenomics and culture.</title>
        <authorList>
            <person name="Gilroy R."/>
            <person name="Ravi A."/>
            <person name="Getino M."/>
            <person name="Pursley I."/>
            <person name="Horton D.L."/>
            <person name="Alikhan N.F."/>
            <person name="Baker D."/>
            <person name="Gharbi K."/>
            <person name="Hall N."/>
            <person name="Watson M."/>
            <person name="Adriaenssens E.M."/>
            <person name="Foster-Nyarko E."/>
            <person name="Jarju S."/>
            <person name="Secka A."/>
            <person name="Antonio M."/>
            <person name="Oren A."/>
            <person name="Chaudhuri R.R."/>
            <person name="La Ragione R."/>
            <person name="Hildebrand F."/>
            <person name="Pallen M.J."/>
        </authorList>
    </citation>
    <scope>NUCLEOTIDE SEQUENCE</scope>
    <source>
        <strain evidence="2">ChiBcec8-14828</strain>
    </source>
</reference>
<feature type="domain" description="NADP-dependent oxidoreductase" evidence="1">
    <location>
        <begin position="16"/>
        <end position="296"/>
    </location>
</feature>
<gene>
    <name evidence="2" type="ORF">H9943_02145</name>
</gene>
<proteinExistence type="predicted"/>
<dbReference type="InterPro" id="IPR050523">
    <property type="entry name" value="AKR_Detox_Biosynth"/>
</dbReference>
<dbReference type="AlphaFoldDB" id="A0A9D2M0F8"/>
<evidence type="ECO:0000259" key="1">
    <source>
        <dbReference type="Pfam" id="PF00248"/>
    </source>
</evidence>
<dbReference type="InterPro" id="IPR020471">
    <property type="entry name" value="AKR"/>
</dbReference>
<evidence type="ECO:0000313" key="2">
    <source>
        <dbReference type="EMBL" id="HJB39180.1"/>
    </source>
</evidence>
<dbReference type="PANTHER" id="PTHR43364">
    <property type="entry name" value="NADH-SPECIFIC METHYLGLYOXAL REDUCTASE-RELATED"/>
    <property type="match status" value="1"/>
</dbReference>
<dbReference type="Pfam" id="PF00248">
    <property type="entry name" value="Aldo_ket_red"/>
    <property type="match status" value="1"/>
</dbReference>